<dbReference type="InParanoid" id="G8YLP7"/>
<keyword evidence="4" id="KW-1185">Reference proteome</keyword>
<accession>G8YLP7</accession>
<dbReference type="AlphaFoldDB" id="G8YLP7"/>
<dbReference type="OrthoDB" id="4025768at2759"/>
<evidence type="ECO:0000313" key="4">
    <source>
        <dbReference type="Proteomes" id="UP000005222"/>
    </source>
</evidence>
<organism evidence="3 4">
    <name type="scientific">Pichia sorbitophila (strain ATCC MYA-4447 / BCRC 22081 / CBS 7064 / NBRC 10061 / NRRL Y-12695)</name>
    <name type="common">Hybrid yeast</name>
    <dbReference type="NCBI Taxonomy" id="559304"/>
    <lineage>
        <taxon>Eukaryota</taxon>
        <taxon>Fungi</taxon>
        <taxon>Dikarya</taxon>
        <taxon>Ascomycota</taxon>
        <taxon>Saccharomycotina</taxon>
        <taxon>Pichiomycetes</taxon>
        <taxon>Debaryomycetaceae</taxon>
        <taxon>Millerozyma</taxon>
    </lineage>
</organism>
<feature type="compositionally biased region" description="Basic and acidic residues" evidence="2">
    <location>
        <begin position="382"/>
        <end position="391"/>
    </location>
</feature>
<keyword evidence="1" id="KW-0175">Coiled coil</keyword>
<sequence length="662" mass="75662">MMSNGLSVVDLNCTYNNGGTMNSKDKTTRNITVCCPFCSKPEYAEHHDLICEKCNGEKLELLLNSCAENDFLNNLSKGRIDEIFSSFFNVLETGDSSLINLSQLENEEVPDPSKGSIKALVLQLLKLEHMEKSLAVKSIDKTNGVIEKRIDDLQSHIYSLNHSLEEKRTKMDRNLNRLTEDHQNASKDIELLIKEYRFDKMAHAQRKTLDIQYNNYKLLVDFVFRRSSVKKKSLSYISNLNGSRGSSLLFYNQNIIKLEQFLSYNGKLSQINEFLENLVRLQCHLQEIFKDVLNLPYINELSQYLPDSKYFDYLREREEIMMYGAHPSEVEDEPPNEPQKDFKFESDQIIKLGSTIKLPLSSKTINNQLRRASMVKASDIPRERLQEDTKADSSSPGATIGINKSADGKRMVLMPHKILYKPISKLNPKEYLKFLSIIVKILVNFRSFFLFTSQCESNKSNIEKSMTFKLYDPDDMESYNFEAILEKVSDLDSFFKCKHEQIISSPSYQIPEADESNGSSRTHSSGGTASHASVPASISESSQDSNFFSVSGNSSSSFHDVKFKSDIAGSKIKNRDHDIYGNISETKDRNDVTNEDTEPFCFPQLELKLLMQNTYKIMASGIQNSRNFSSRDKNKSVNINTINMMAQSKVQLEDWDVVSRMY</sequence>
<evidence type="ECO:0000313" key="3">
    <source>
        <dbReference type="EMBL" id="CCE88981.1"/>
    </source>
</evidence>
<feature type="region of interest" description="Disordered" evidence="2">
    <location>
        <begin position="382"/>
        <end position="403"/>
    </location>
</feature>
<protein>
    <submittedName>
        <fullName evidence="3">Piso0_001776 protein</fullName>
    </submittedName>
</protein>
<evidence type="ECO:0000256" key="2">
    <source>
        <dbReference type="SAM" id="MobiDB-lite"/>
    </source>
</evidence>
<reference evidence="3 4" key="1">
    <citation type="journal article" date="2012" name="G3 (Bethesda)">
        <title>Pichia sorbitophila, an interspecies yeast hybrid reveals early steps of genome resolution following polyploidization.</title>
        <authorList>
            <person name="Leh Louis V."/>
            <person name="Despons L."/>
            <person name="Friedrich A."/>
            <person name="Martin T."/>
            <person name="Durrens P."/>
            <person name="Casaregola S."/>
            <person name="Neuveglise C."/>
            <person name="Fairhead C."/>
            <person name="Marck C."/>
            <person name="Cruz J.A."/>
            <person name="Straub M.L."/>
            <person name="Kugler V."/>
            <person name="Sacerdot C."/>
            <person name="Uzunov Z."/>
            <person name="Thierry A."/>
            <person name="Weiss S."/>
            <person name="Bleykasten C."/>
            <person name="De Montigny J."/>
            <person name="Jacques N."/>
            <person name="Jung P."/>
            <person name="Lemaire M."/>
            <person name="Mallet S."/>
            <person name="Morel G."/>
            <person name="Richard G.F."/>
            <person name="Sarkar A."/>
            <person name="Savel G."/>
            <person name="Schacherer J."/>
            <person name="Seret M.L."/>
            <person name="Talla E."/>
            <person name="Samson G."/>
            <person name="Jubin C."/>
            <person name="Poulain J."/>
            <person name="Vacherie B."/>
            <person name="Barbe V."/>
            <person name="Pelletier E."/>
            <person name="Sherman D.J."/>
            <person name="Westhof E."/>
            <person name="Weissenbach J."/>
            <person name="Baret P.V."/>
            <person name="Wincker P."/>
            <person name="Gaillardin C."/>
            <person name="Dujon B."/>
            <person name="Souciet J.L."/>
        </authorList>
    </citation>
    <scope>NUCLEOTIDE SEQUENCE [LARGE SCALE GENOMIC DNA]</scope>
    <source>
        <strain evidence="4">ATCC MYA-4447 / BCRC 22081 / CBS 7064 / NBRC 10061 / NRRL Y-12695</strain>
    </source>
</reference>
<feature type="region of interest" description="Disordered" evidence="2">
    <location>
        <begin position="506"/>
        <end position="536"/>
    </location>
</feature>
<dbReference type="eggNOG" id="ENOG502RQUH">
    <property type="taxonomic scope" value="Eukaryota"/>
</dbReference>
<dbReference type="EMBL" id="FO082054">
    <property type="protein sequence ID" value="CCE88981.1"/>
    <property type="molecule type" value="Genomic_DNA"/>
</dbReference>
<dbReference type="HOGENOM" id="CLU_464685_0_0_1"/>
<gene>
    <name evidence="3" type="primary">Piso0_001776</name>
    <name evidence="3" type="ORF">GNLVRS01_PISO0F13821g</name>
</gene>
<dbReference type="Proteomes" id="UP000005222">
    <property type="component" value="Chromosome F"/>
</dbReference>
<feature type="compositionally biased region" description="Polar residues" evidence="2">
    <location>
        <begin position="516"/>
        <end position="536"/>
    </location>
</feature>
<evidence type="ECO:0000256" key="1">
    <source>
        <dbReference type="SAM" id="Coils"/>
    </source>
</evidence>
<dbReference type="OMA" id="LICENCH"/>
<feature type="coiled-coil region" evidence="1">
    <location>
        <begin position="161"/>
        <end position="195"/>
    </location>
</feature>
<name>G8YLP7_PICSO</name>
<proteinExistence type="predicted"/>